<accession>A0A5A9ZUT6</accession>
<organism evidence="1 2">
    <name type="scientific">Aquicoccus porphyridii</name>
    <dbReference type="NCBI Taxonomy" id="1852029"/>
    <lineage>
        <taxon>Bacteria</taxon>
        <taxon>Pseudomonadati</taxon>
        <taxon>Pseudomonadota</taxon>
        <taxon>Alphaproteobacteria</taxon>
        <taxon>Rhodobacterales</taxon>
        <taxon>Paracoccaceae</taxon>
        <taxon>Aquicoccus</taxon>
    </lineage>
</organism>
<evidence type="ECO:0000313" key="1">
    <source>
        <dbReference type="EMBL" id="KAA0920682.1"/>
    </source>
</evidence>
<comment type="caution">
    <text evidence="1">The sequence shown here is derived from an EMBL/GenBank/DDBJ whole genome shotgun (WGS) entry which is preliminary data.</text>
</comment>
<gene>
    <name evidence="1" type="ORF">FLO80_00435</name>
</gene>
<dbReference type="EMBL" id="VINQ01000001">
    <property type="protein sequence ID" value="KAA0920682.1"/>
    <property type="molecule type" value="Genomic_DNA"/>
</dbReference>
<keyword evidence="2" id="KW-1185">Reference proteome</keyword>
<dbReference type="AlphaFoldDB" id="A0A5A9ZUT6"/>
<proteinExistence type="predicted"/>
<dbReference type="RefSeq" id="WP_111362287.1">
    <property type="nucleotide sequence ID" value="NZ_VINQ01000001.1"/>
</dbReference>
<dbReference type="Proteomes" id="UP000325291">
    <property type="component" value="Unassembled WGS sequence"/>
</dbReference>
<evidence type="ECO:0008006" key="3">
    <source>
        <dbReference type="Google" id="ProtNLM"/>
    </source>
</evidence>
<protein>
    <recommendedName>
        <fullName evidence="3">STAS/SEC14 domain-containing protein</fullName>
    </recommendedName>
</protein>
<reference evidence="1 2" key="1">
    <citation type="submission" date="2019-07" db="EMBL/GenBank/DDBJ databases">
        <title>Aquicoccus porphyridii gen. nov., sp. nov., isolated from a small marine red alga, Porphyridium marinum.</title>
        <authorList>
            <person name="Liu L."/>
        </authorList>
    </citation>
    <scope>NUCLEOTIDE SEQUENCE [LARGE SCALE GENOMIC DNA]</scope>
    <source>
        <strain evidence="1 2">L1 8-17</strain>
    </source>
</reference>
<evidence type="ECO:0000313" key="2">
    <source>
        <dbReference type="Proteomes" id="UP000325291"/>
    </source>
</evidence>
<name>A0A5A9ZUT6_9RHOB</name>
<sequence length="139" mass="15765">MPLTFRIIPDMALVYVQYSGQICPHETMQVFEDYVKHPDSRPGQKQLVDLRHVTKVDFDFPAFLRMQAKKAEVFHVPGFPTLVAYLADSSDTIRIARMAQRSWDGISDVIARMFTEEANALAFLGLPQTDLHALLARTA</sequence>